<accession>A0AAV7X3N4</accession>
<protein>
    <submittedName>
        <fullName evidence="2">Uncharacterized protein</fullName>
    </submittedName>
</protein>
<evidence type="ECO:0000313" key="3">
    <source>
        <dbReference type="Proteomes" id="UP001075354"/>
    </source>
</evidence>
<gene>
    <name evidence="2" type="ORF">ONE63_011295</name>
</gene>
<evidence type="ECO:0000256" key="1">
    <source>
        <dbReference type="SAM" id="Coils"/>
    </source>
</evidence>
<proteinExistence type="predicted"/>
<dbReference type="EMBL" id="JAPTSV010000786">
    <property type="protein sequence ID" value="KAJ1519052.1"/>
    <property type="molecule type" value="Genomic_DNA"/>
</dbReference>
<organism evidence="2 3">
    <name type="scientific">Megalurothrips usitatus</name>
    <name type="common">bean blossom thrips</name>
    <dbReference type="NCBI Taxonomy" id="439358"/>
    <lineage>
        <taxon>Eukaryota</taxon>
        <taxon>Metazoa</taxon>
        <taxon>Ecdysozoa</taxon>
        <taxon>Arthropoda</taxon>
        <taxon>Hexapoda</taxon>
        <taxon>Insecta</taxon>
        <taxon>Pterygota</taxon>
        <taxon>Neoptera</taxon>
        <taxon>Paraneoptera</taxon>
        <taxon>Thysanoptera</taxon>
        <taxon>Terebrantia</taxon>
        <taxon>Thripoidea</taxon>
        <taxon>Thripidae</taxon>
        <taxon>Megalurothrips</taxon>
    </lineage>
</organism>
<dbReference type="AlphaFoldDB" id="A0AAV7X3N4"/>
<sequence>MEYFISFIICFFFTAPQQLEYELARAKTDLEVAEQESCETMETIKNLEKENALLKGKCRKQGEEIDLLSHRLKVSKENQATIETAIETEVKVAEARKGRIASQEEKRKALETKCEDLIAQLAAAEEGLKAASELNEISKSAIDERGTVRTVRMWFHAALVLAALAAACHCTQGNSPVIGLSGDNTRHGVVVQHGDFKVNQKNDLTNLKEKLNKTVDGAELVVTKYHVDTLIQTRFARSVIEVEVQNNADAPRQIIVPFAVPAAAMLTSFEIESDGEKHQARAVLKDSIQVDSTSTSATIK</sequence>
<evidence type="ECO:0000313" key="2">
    <source>
        <dbReference type="EMBL" id="KAJ1519052.1"/>
    </source>
</evidence>
<reference evidence="2" key="1">
    <citation type="submission" date="2022-12" db="EMBL/GenBank/DDBJ databases">
        <title>Chromosome-level genome assembly of the bean flower thrips Megalurothrips usitatus.</title>
        <authorList>
            <person name="Ma L."/>
            <person name="Liu Q."/>
            <person name="Li H."/>
            <person name="Cai W."/>
        </authorList>
    </citation>
    <scope>NUCLEOTIDE SEQUENCE</scope>
    <source>
        <strain evidence="2">Cailab_2022a</strain>
    </source>
</reference>
<dbReference type="Proteomes" id="UP001075354">
    <property type="component" value="Unassembled WGS sequence"/>
</dbReference>
<feature type="coiled-coil region" evidence="1">
    <location>
        <begin position="93"/>
        <end position="134"/>
    </location>
</feature>
<name>A0AAV7X3N4_9NEOP</name>
<keyword evidence="3" id="KW-1185">Reference proteome</keyword>
<keyword evidence="1" id="KW-0175">Coiled coil</keyword>
<comment type="caution">
    <text evidence="2">The sequence shown here is derived from an EMBL/GenBank/DDBJ whole genome shotgun (WGS) entry which is preliminary data.</text>
</comment>